<dbReference type="Proteomes" id="UP000054928">
    <property type="component" value="Unassembled WGS sequence"/>
</dbReference>
<reference evidence="3" key="1">
    <citation type="submission" date="2014-09" db="EMBL/GenBank/DDBJ databases">
        <authorList>
            <person name="Sharma Rahul"/>
            <person name="Thines Marco"/>
        </authorList>
    </citation>
    <scope>NUCLEOTIDE SEQUENCE [LARGE SCALE GENOMIC DNA]</scope>
</reference>
<accession>A0A0P1AK90</accession>
<protein>
    <submittedName>
        <fullName evidence="2">Uncharacterized protein</fullName>
    </submittedName>
</protein>
<evidence type="ECO:0000256" key="1">
    <source>
        <dbReference type="SAM" id="MobiDB-lite"/>
    </source>
</evidence>
<keyword evidence="3" id="KW-1185">Reference proteome</keyword>
<organism evidence="2 3">
    <name type="scientific">Plasmopara halstedii</name>
    <name type="common">Downy mildew of sunflower</name>
    <dbReference type="NCBI Taxonomy" id="4781"/>
    <lineage>
        <taxon>Eukaryota</taxon>
        <taxon>Sar</taxon>
        <taxon>Stramenopiles</taxon>
        <taxon>Oomycota</taxon>
        <taxon>Peronosporomycetes</taxon>
        <taxon>Peronosporales</taxon>
        <taxon>Peronosporaceae</taxon>
        <taxon>Plasmopara</taxon>
    </lineage>
</organism>
<dbReference type="AlphaFoldDB" id="A0A0P1AK90"/>
<dbReference type="GeneID" id="36406699"/>
<dbReference type="RefSeq" id="XP_024577656.1">
    <property type="nucleotide sequence ID" value="XM_024727040.1"/>
</dbReference>
<proteinExistence type="predicted"/>
<evidence type="ECO:0000313" key="2">
    <source>
        <dbReference type="EMBL" id="CEG41287.1"/>
    </source>
</evidence>
<sequence length="62" mass="7208">MIAQLVSQGPNLYVSSYGLVRRREDRPPKQYDQLNTCTAADKKESASIVRRRDEVQWQKAQK</sequence>
<name>A0A0P1AK90_PLAHL</name>
<dbReference type="EMBL" id="CCYD01000553">
    <property type="protein sequence ID" value="CEG41287.1"/>
    <property type="molecule type" value="Genomic_DNA"/>
</dbReference>
<evidence type="ECO:0000313" key="3">
    <source>
        <dbReference type="Proteomes" id="UP000054928"/>
    </source>
</evidence>
<feature type="region of interest" description="Disordered" evidence="1">
    <location>
        <begin position="24"/>
        <end position="62"/>
    </location>
</feature>
<feature type="compositionally biased region" description="Basic and acidic residues" evidence="1">
    <location>
        <begin position="40"/>
        <end position="56"/>
    </location>
</feature>